<sequence>MTGPIYFEHFAHRPLPWPEHRGRWVWAITDGMAGRAIASGTALTRRGAVRKQEAAYGRCEQRAPYTQEPLRPLTEEEACLICALLQAKGVPVEVSLCGTAVVVRQIQRLTTEQEVRVLNAVLDSTDAPFRWAGVA</sequence>
<keyword evidence="2" id="KW-1185">Reference proteome</keyword>
<name>A0A2T0JIL2_9ACTN</name>
<proteinExistence type="predicted"/>
<gene>
    <name evidence="1" type="ORF">CLV67_14276</name>
</gene>
<evidence type="ECO:0000313" key="2">
    <source>
        <dbReference type="Proteomes" id="UP000239415"/>
    </source>
</evidence>
<dbReference type="AlphaFoldDB" id="A0A2T0JIL2"/>
<dbReference type="Proteomes" id="UP000239415">
    <property type="component" value="Unassembled WGS sequence"/>
</dbReference>
<dbReference type="RefSeq" id="WP_106330962.1">
    <property type="nucleotide sequence ID" value="NZ_BOMO01000163.1"/>
</dbReference>
<accession>A0A2T0JIL2</accession>
<comment type="caution">
    <text evidence="1">The sequence shown here is derived from an EMBL/GenBank/DDBJ whole genome shotgun (WGS) entry which is preliminary data.</text>
</comment>
<protein>
    <submittedName>
        <fullName evidence="1">Uncharacterized protein</fullName>
    </submittedName>
</protein>
<reference evidence="1 2" key="1">
    <citation type="submission" date="2018-03" db="EMBL/GenBank/DDBJ databases">
        <title>Genomic Encyclopedia of Archaeal and Bacterial Type Strains, Phase II (KMG-II): from individual species to whole genera.</title>
        <authorList>
            <person name="Goeker M."/>
        </authorList>
    </citation>
    <scope>NUCLEOTIDE SEQUENCE [LARGE SCALE GENOMIC DNA]</scope>
    <source>
        <strain evidence="1 2">DSM 43146</strain>
    </source>
</reference>
<dbReference type="EMBL" id="PVMZ01000042">
    <property type="protein sequence ID" value="PRX07401.1"/>
    <property type="molecule type" value="Genomic_DNA"/>
</dbReference>
<organism evidence="1 2">
    <name type="scientific">Actinoplanes italicus</name>
    <dbReference type="NCBI Taxonomy" id="113567"/>
    <lineage>
        <taxon>Bacteria</taxon>
        <taxon>Bacillati</taxon>
        <taxon>Actinomycetota</taxon>
        <taxon>Actinomycetes</taxon>
        <taxon>Micromonosporales</taxon>
        <taxon>Micromonosporaceae</taxon>
        <taxon>Actinoplanes</taxon>
    </lineage>
</organism>
<evidence type="ECO:0000313" key="1">
    <source>
        <dbReference type="EMBL" id="PRX07401.1"/>
    </source>
</evidence>
<dbReference type="OrthoDB" id="3296619at2"/>